<dbReference type="RefSeq" id="WP_279931177.1">
    <property type="nucleotide sequence ID" value="NZ_JARWBG010000037.1"/>
</dbReference>
<accession>A0ABT6HV61</accession>
<dbReference type="Proteomes" id="UP001223144">
    <property type="component" value="Unassembled WGS sequence"/>
</dbReference>
<evidence type="ECO:0000313" key="3">
    <source>
        <dbReference type="Proteomes" id="UP001223144"/>
    </source>
</evidence>
<feature type="domain" description="Thiopeptide-type bacteriocin biosynthesis" evidence="1">
    <location>
        <begin position="9"/>
        <end position="275"/>
    </location>
</feature>
<proteinExistence type="predicted"/>
<keyword evidence="3" id="KW-1185">Reference proteome</keyword>
<comment type="caution">
    <text evidence="2">The sequence shown here is derived from an EMBL/GenBank/DDBJ whole genome shotgun (WGS) entry which is preliminary data.</text>
</comment>
<dbReference type="NCBIfam" id="TIGR03891">
    <property type="entry name" value="thiopep_ocin"/>
    <property type="match status" value="1"/>
</dbReference>
<name>A0ABT6HV61_9ACTN</name>
<dbReference type="EMBL" id="JARWBG010000037">
    <property type="protein sequence ID" value="MDH2392163.1"/>
    <property type="molecule type" value="Genomic_DNA"/>
</dbReference>
<organism evidence="2 3">
    <name type="scientific">Streptomyces chengmaiensis</name>
    <dbReference type="NCBI Taxonomy" id="3040919"/>
    <lineage>
        <taxon>Bacteria</taxon>
        <taxon>Bacillati</taxon>
        <taxon>Actinomycetota</taxon>
        <taxon>Actinomycetes</taxon>
        <taxon>Kitasatosporales</taxon>
        <taxon>Streptomycetaceae</taxon>
        <taxon>Streptomyces</taxon>
    </lineage>
</organism>
<dbReference type="Pfam" id="PF14028">
    <property type="entry name" value="Lant_dehydr_C"/>
    <property type="match status" value="1"/>
</dbReference>
<protein>
    <submittedName>
        <fullName evidence="2">Thiopeptide-type bacteriocin biosynthesis protein</fullName>
    </submittedName>
</protein>
<evidence type="ECO:0000313" key="2">
    <source>
        <dbReference type="EMBL" id="MDH2392163.1"/>
    </source>
</evidence>
<reference evidence="2 3" key="1">
    <citation type="submission" date="2023-04" db="EMBL/GenBank/DDBJ databases">
        <title>Streptomyces chengmaiensis sp. nov. isolated from the stem of mangrove plant in Hainan.</title>
        <authorList>
            <person name="Huang X."/>
            <person name="Zhou S."/>
            <person name="Chu X."/>
            <person name="Xie Y."/>
            <person name="Lin Y."/>
        </authorList>
    </citation>
    <scope>NUCLEOTIDE SEQUENCE [LARGE SCALE GENOMIC DNA]</scope>
    <source>
        <strain evidence="2 3">HNM0663</strain>
    </source>
</reference>
<evidence type="ECO:0000259" key="1">
    <source>
        <dbReference type="Pfam" id="PF14028"/>
    </source>
</evidence>
<sequence length="288" mass="31858">MDTMDTPEWLYARLHHTSHQDGELLLGTLVPDWAAAAERLGAARWFFIRYADADGPHLRLRFYGPPAAMDACWAAGRELWRRSDRRRTAPGEVRRLHPAAEDFTPRRGHRRLSLGVYSREHHYYGSPAATEIAEEVFQASSRAALATVAATGADRTARALLALEFLRACTGSLGPAQRSRVWRLHWRHWTAVLDGDPTGLGQAEESAARWRAAARAGAADQAEPLVRLAERVVDGVHRALAVDPEAVASRLLLMHMHMTLNRLGFLPLEEAVLGRAAQEGDHAVPVGL</sequence>
<gene>
    <name evidence="2" type="ORF">QCN29_25950</name>
</gene>
<dbReference type="InterPro" id="IPR023809">
    <property type="entry name" value="Thiopep_bacteriocin_synth_dom"/>
</dbReference>